<dbReference type="SUPFAM" id="SSF56672">
    <property type="entry name" value="DNA/RNA polymerases"/>
    <property type="match status" value="1"/>
</dbReference>
<sequence>MTTVRCVLAIAAAKNWIIHQMDVNNAFLHGDLDEEVYMKLPPGYCPKGETRVCRLRKSLYGLKQASRNWFFKLTSVLLNAGFVQSQADHSLFTLITATNLTIVLVYVDDILVVGNDLSQVTYFKTIISTHFKTKDLGPLKYFLGLEVARSPSGIFLNQRKYALDILTDSGLLGSRPASFPMEQNLKLSDTDGDLLPDPGPYRRLVGRLIYLTITRPDIVFAVNILSQFMHAPRVPHMTAATRVLRYIKGTPGQGIFFSSSNDMHVSAYTDSDWASCPTTRRSTTGFFITLGSSPISWRTKKQTTVARSSTEAEYRAMAVTTCELVWIQQLLHDLGISHKDPMTLYCDNQSALYIAQNPVFHERTKHIEIDCHIVRDKLRSGLFTTAHLPSSEQIADIFTKALGSDLFHHLSHKLGIMDLHAPT</sequence>
<feature type="domain" description="Reverse transcriptase Ty1/copia-type" evidence="1">
    <location>
        <begin position="3"/>
        <end position="182"/>
    </location>
</feature>
<dbReference type="PANTHER" id="PTHR11439">
    <property type="entry name" value="GAG-POL-RELATED RETROTRANSPOSON"/>
    <property type="match status" value="1"/>
</dbReference>
<reference evidence="2" key="1">
    <citation type="submission" date="2015-10" db="EMBL/GenBank/DDBJ databases">
        <authorList>
            <person name="Martinez-Garcia P.J."/>
            <person name="Crepeau M.W."/>
            <person name="Puiu D."/>
            <person name="Gonzalez-Ibeas D."/>
            <person name="Whalen J."/>
            <person name="Stevens K."/>
            <person name="Paul R."/>
            <person name="Butterfield T."/>
            <person name="Britton M."/>
            <person name="Reagan R."/>
            <person name="Chakraborty S."/>
            <person name="Walawage S.L."/>
            <person name="Vasquez-Gross H.A."/>
            <person name="Cardeno C."/>
            <person name="Famula R."/>
            <person name="Pratt K."/>
            <person name="Kuruganti S."/>
            <person name="Aradhya M.K."/>
            <person name="Leslie C.A."/>
            <person name="Dandekar A.M."/>
            <person name="Salzberg S.L."/>
            <person name="Wegrzyn J.L."/>
            <person name="Langley C.H."/>
            <person name="Neale D.B."/>
        </authorList>
    </citation>
    <scope>NUCLEOTIDE SEQUENCE</scope>
    <source>
        <tissue evidence="2">Leaves</tissue>
    </source>
</reference>
<organism evidence="2 3">
    <name type="scientific">Juglans regia</name>
    <name type="common">English walnut</name>
    <dbReference type="NCBI Taxonomy" id="51240"/>
    <lineage>
        <taxon>Eukaryota</taxon>
        <taxon>Viridiplantae</taxon>
        <taxon>Streptophyta</taxon>
        <taxon>Embryophyta</taxon>
        <taxon>Tracheophyta</taxon>
        <taxon>Spermatophyta</taxon>
        <taxon>Magnoliopsida</taxon>
        <taxon>eudicotyledons</taxon>
        <taxon>Gunneridae</taxon>
        <taxon>Pentapetalae</taxon>
        <taxon>rosids</taxon>
        <taxon>fabids</taxon>
        <taxon>Fagales</taxon>
        <taxon>Juglandaceae</taxon>
        <taxon>Juglans</taxon>
    </lineage>
</organism>
<reference evidence="2" key="2">
    <citation type="submission" date="2020-03" db="EMBL/GenBank/DDBJ databases">
        <title>Walnut 2.0.</title>
        <authorList>
            <person name="Marrano A."/>
            <person name="Britton M."/>
            <person name="Zimin A.V."/>
            <person name="Zaini P.A."/>
            <person name="Workman R."/>
            <person name="Puiu D."/>
            <person name="Bianco L."/>
            <person name="Allen B.J."/>
            <person name="Troggio M."/>
            <person name="Leslie C.A."/>
            <person name="Timp W."/>
            <person name="Dendekar A."/>
            <person name="Salzberg S.L."/>
            <person name="Neale D.B."/>
        </authorList>
    </citation>
    <scope>NUCLEOTIDE SEQUENCE</scope>
    <source>
        <tissue evidence="2">Leaves</tissue>
    </source>
</reference>
<dbReference type="CDD" id="cd09272">
    <property type="entry name" value="RNase_HI_RT_Ty1"/>
    <property type="match status" value="1"/>
</dbReference>
<evidence type="ECO:0000313" key="3">
    <source>
        <dbReference type="Proteomes" id="UP000619265"/>
    </source>
</evidence>
<dbReference type="Proteomes" id="UP000619265">
    <property type="component" value="Unassembled WGS sequence"/>
</dbReference>
<accession>A0A833Y461</accession>
<dbReference type="Pfam" id="PF07727">
    <property type="entry name" value="RVT_2"/>
    <property type="match status" value="1"/>
</dbReference>
<proteinExistence type="predicted"/>
<dbReference type="AlphaFoldDB" id="A0A833Y461"/>
<gene>
    <name evidence="2" type="ORF">F2P56_003707</name>
</gene>
<comment type="caution">
    <text evidence="2">The sequence shown here is derived from an EMBL/GenBank/DDBJ whole genome shotgun (WGS) entry which is preliminary data.</text>
</comment>
<dbReference type="EMBL" id="LIHL02000002">
    <property type="protein sequence ID" value="KAF5477028.1"/>
    <property type="molecule type" value="Genomic_DNA"/>
</dbReference>
<dbReference type="InterPro" id="IPR043502">
    <property type="entry name" value="DNA/RNA_pol_sf"/>
</dbReference>
<dbReference type="PANTHER" id="PTHR11439:SF498">
    <property type="entry name" value="DNAK FAMILY PROTEIN"/>
    <property type="match status" value="1"/>
</dbReference>
<dbReference type="InterPro" id="IPR013103">
    <property type="entry name" value="RVT_2"/>
</dbReference>
<dbReference type="Gramene" id="Jr02_05620_p1">
    <property type="protein sequence ID" value="cds.Jr02_05620_p1"/>
    <property type="gene ID" value="Jr02_05620"/>
</dbReference>
<name>A0A833Y461_JUGRE</name>
<evidence type="ECO:0000313" key="2">
    <source>
        <dbReference type="EMBL" id="KAF5477028.1"/>
    </source>
</evidence>
<protein>
    <recommendedName>
        <fullName evidence="1">Reverse transcriptase Ty1/copia-type domain-containing protein</fullName>
    </recommendedName>
</protein>
<evidence type="ECO:0000259" key="1">
    <source>
        <dbReference type="Pfam" id="PF07727"/>
    </source>
</evidence>